<evidence type="ECO:0008006" key="4">
    <source>
        <dbReference type="Google" id="ProtNLM"/>
    </source>
</evidence>
<reference evidence="2 3" key="1">
    <citation type="journal article" date="2014" name="BMC Genomics">
        <title>Genome sequencing of four Aureobasidium pullulans varieties: biotechnological potential, stress tolerance, and description of new species.</title>
        <authorList>
            <person name="Gostin Ar C."/>
            <person name="Ohm R.A."/>
            <person name="Kogej T."/>
            <person name="Sonjak S."/>
            <person name="Turk M."/>
            <person name="Zajc J."/>
            <person name="Zalar P."/>
            <person name="Grube M."/>
            <person name="Sun H."/>
            <person name="Han J."/>
            <person name="Sharma A."/>
            <person name="Chiniquy J."/>
            <person name="Ngan C.Y."/>
            <person name="Lipzen A."/>
            <person name="Barry K."/>
            <person name="Grigoriev I.V."/>
            <person name="Gunde-Cimerman N."/>
        </authorList>
    </citation>
    <scope>NUCLEOTIDE SEQUENCE [LARGE SCALE GENOMIC DNA]</scope>
    <source>
        <strain evidence="2 3">CBS 147.97</strain>
    </source>
</reference>
<feature type="region of interest" description="Disordered" evidence="1">
    <location>
        <begin position="147"/>
        <end position="225"/>
    </location>
</feature>
<dbReference type="AlphaFoldDB" id="A0A074W7Q9"/>
<dbReference type="OrthoDB" id="3913567at2759"/>
<dbReference type="HOGENOM" id="CLU_1081772_0_0_1"/>
<accession>A0A074W7Q9</accession>
<evidence type="ECO:0000313" key="3">
    <source>
        <dbReference type="Proteomes" id="UP000027730"/>
    </source>
</evidence>
<dbReference type="SUPFAM" id="SSF63748">
    <property type="entry name" value="Tudor/PWWP/MBT"/>
    <property type="match status" value="1"/>
</dbReference>
<evidence type="ECO:0000256" key="1">
    <source>
        <dbReference type="SAM" id="MobiDB-lite"/>
    </source>
</evidence>
<evidence type="ECO:0000313" key="2">
    <source>
        <dbReference type="EMBL" id="KEQ69130.1"/>
    </source>
</evidence>
<dbReference type="GeneID" id="25412377"/>
<dbReference type="Proteomes" id="UP000027730">
    <property type="component" value="Unassembled WGS sequence"/>
</dbReference>
<feature type="region of interest" description="Disordered" evidence="1">
    <location>
        <begin position="238"/>
        <end position="257"/>
    </location>
</feature>
<gene>
    <name evidence="2" type="ORF">M436DRAFT_56780</name>
</gene>
<feature type="region of interest" description="Disordered" evidence="1">
    <location>
        <begin position="119"/>
        <end position="138"/>
    </location>
</feature>
<feature type="compositionally biased region" description="Basic and acidic residues" evidence="1">
    <location>
        <begin position="247"/>
        <end position="257"/>
    </location>
</feature>
<dbReference type="EMBL" id="KL584723">
    <property type="protein sequence ID" value="KEQ69130.1"/>
    <property type="molecule type" value="Genomic_DNA"/>
</dbReference>
<organism evidence="2 3">
    <name type="scientific">Aureobasidium namibiae CBS 147.97</name>
    <dbReference type="NCBI Taxonomy" id="1043004"/>
    <lineage>
        <taxon>Eukaryota</taxon>
        <taxon>Fungi</taxon>
        <taxon>Dikarya</taxon>
        <taxon>Ascomycota</taxon>
        <taxon>Pezizomycotina</taxon>
        <taxon>Dothideomycetes</taxon>
        <taxon>Dothideomycetidae</taxon>
        <taxon>Dothideales</taxon>
        <taxon>Saccotheciaceae</taxon>
        <taxon>Aureobasidium</taxon>
    </lineage>
</organism>
<name>A0A074W7Q9_9PEZI</name>
<protein>
    <recommendedName>
        <fullName evidence="4">PWWP domain-containing protein</fullName>
    </recommendedName>
</protein>
<keyword evidence="3" id="KW-1185">Reference proteome</keyword>
<sequence>MAPFDEVIESTRTTKFEGHEWPCFVFPDHSVPDGLIEPRPSKQALPVLILRRHEFVWRNRDELAGFDPCEPEIFGGERRKAFQEALEYRNLDYYHKLVWSKQAAMNLASEDEPIVLSDDDDSDVKPHKHNGYGNDLVTPITKKRPYSSAFKRPGLPTPSSTPAKKIKASSKVGFSLPFGEDDDSDVDLPHPSTFTPTRKPVSKSASKPAATPWKPSGKKHKIPEDYVTKKQLQLVMTKKGNGEPSPEELKVVEPVKE</sequence>
<dbReference type="RefSeq" id="XP_013423264.1">
    <property type="nucleotide sequence ID" value="XM_013567810.1"/>
</dbReference>
<proteinExistence type="predicted"/>